<accession>A0A8B9AI99</accession>
<proteinExistence type="predicted"/>
<name>A0A8B9AI99_PHODC</name>
<dbReference type="RefSeq" id="XP_038985512.1">
    <property type="nucleotide sequence ID" value="XM_039129584.1"/>
</dbReference>
<dbReference type="Proteomes" id="UP000228380">
    <property type="component" value="Chromosome 8"/>
</dbReference>
<evidence type="ECO:0000313" key="2">
    <source>
        <dbReference type="RefSeq" id="XP_038985512.1"/>
    </source>
</evidence>
<organism evidence="1 2">
    <name type="scientific">Phoenix dactylifera</name>
    <name type="common">Date palm</name>
    <dbReference type="NCBI Taxonomy" id="42345"/>
    <lineage>
        <taxon>Eukaryota</taxon>
        <taxon>Viridiplantae</taxon>
        <taxon>Streptophyta</taxon>
        <taxon>Embryophyta</taxon>
        <taxon>Tracheophyta</taxon>
        <taxon>Spermatophyta</taxon>
        <taxon>Magnoliopsida</taxon>
        <taxon>Liliopsida</taxon>
        <taxon>Arecaceae</taxon>
        <taxon>Coryphoideae</taxon>
        <taxon>Phoeniceae</taxon>
        <taxon>Phoenix</taxon>
    </lineage>
</organism>
<dbReference type="AlphaFoldDB" id="A0A8B9AI99"/>
<dbReference type="KEGG" id="pda:120111720"/>
<reference evidence="2" key="2">
    <citation type="submission" date="2025-08" db="UniProtKB">
        <authorList>
            <consortium name="RefSeq"/>
        </authorList>
    </citation>
    <scope>IDENTIFICATION</scope>
    <source>
        <tissue evidence="2">Young leaves</tissue>
    </source>
</reference>
<dbReference type="GeneID" id="120111720"/>
<keyword evidence="1" id="KW-1185">Reference proteome</keyword>
<protein>
    <submittedName>
        <fullName evidence="2">Uncharacterized protein LOC120111720</fullName>
    </submittedName>
</protein>
<evidence type="ECO:0000313" key="1">
    <source>
        <dbReference type="Proteomes" id="UP000228380"/>
    </source>
</evidence>
<sequence>MQAQQWHCYDFFATCKLNNDEVLMANWKDVDQIFVVDIVCLANERASPEPEETVVIVVVVGYGSVSARHRRRRRLVVIGSSSAEARRERGRLVGGGFRECCGKALVLILEHAEVDVVFVQDKNMKEILSADCKSAQRLKSIVSFASTTREQIDAATNSGVKVHSWNEFLQMVSLLRFCLHILTISSNQEIILVALLTTKTERKLL</sequence>
<gene>
    <name evidence="2" type="primary">LOC120111720</name>
</gene>
<reference evidence="1" key="1">
    <citation type="journal article" date="2019" name="Nat. Commun.">
        <title>Genome-wide association mapping of date palm fruit traits.</title>
        <authorList>
            <person name="Hazzouri K.M."/>
            <person name="Gros-Balthazard M."/>
            <person name="Flowers J.M."/>
            <person name="Copetti D."/>
            <person name="Lemansour A."/>
            <person name="Lebrun M."/>
            <person name="Masmoudi K."/>
            <person name="Ferrand S."/>
            <person name="Dhar M.I."/>
            <person name="Fresquez Z.A."/>
            <person name="Rosas U."/>
            <person name="Zhang J."/>
            <person name="Talag J."/>
            <person name="Lee S."/>
            <person name="Kudrna D."/>
            <person name="Powell R.F."/>
            <person name="Leitch I.J."/>
            <person name="Krueger R.R."/>
            <person name="Wing R.A."/>
            <person name="Amiri K.M.A."/>
            <person name="Purugganan M.D."/>
        </authorList>
    </citation>
    <scope>NUCLEOTIDE SEQUENCE [LARGE SCALE GENOMIC DNA]</scope>
    <source>
        <strain evidence="1">cv. Khalas</strain>
    </source>
</reference>
<dbReference type="OrthoDB" id="1742787at2759"/>